<accession>A0A0F9FG73</accession>
<dbReference type="SMART" id="SM00327">
    <property type="entry name" value="VWA"/>
    <property type="match status" value="1"/>
</dbReference>
<dbReference type="CDD" id="cd00198">
    <property type="entry name" value="vWFA"/>
    <property type="match status" value="1"/>
</dbReference>
<dbReference type="Gene3D" id="3.40.50.410">
    <property type="entry name" value="von Willebrand factor, type A domain"/>
    <property type="match status" value="1"/>
</dbReference>
<protein>
    <recommendedName>
        <fullName evidence="1">VWFA domain-containing protein</fullName>
    </recommendedName>
</protein>
<dbReference type="InterPro" id="IPR036465">
    <property type="entry name" value="vWFA_dom_sf"/>
</dbReference>
<dbReference type="AlphaFoldDB" id="A0A0F9FG73"/>
<proteinExistence type="predicted"/>
<dbReference type="EMBL" id="LAZR01023744">
    <property type="protein sequence ID" value="KKL77451.1"/>
    <property type="molecule type" value="Genomic_DNA"/>
</dbReference>
<dbReference type="InterPro" id="IPR002035">
    <property type="entry name" value="VWF_A"/>
</dbReference>
<sequence length="192" mass="20519">MDKLQKGHSAVAEGSIFDAASRRGDKPEETLADADVVIMLDCSSSMSEGIAGGTETRYDEAKKAVADIQRAFPGRVVLVSFASHAQLELTGIPQSPNGSTNMREALEIAKQFDGLDTKFYLVSDGFPDSQGTVLELAKTFEDPINVIFIGDDYTMSGMEFLGKVADITGGTDEGQISPKMLGDTMKLLITGQ</sequence>
<organism evidence="2">
    <name type="scientific">marine sediment metagenome</name>
    <dbReference type="NCBI Taxonomy" id="412755"/>
    <lineage>
        <taxon>unclassified sequences</taxon>
        <taxon>metagenomes</taxon>
        <taxon>ecological metagenomes</taxon>
    </lineage>
</organism>
<feature type="domain" description="VWFA" evidence="1">
    <location>
        <begin position="33"/>
        <end position="185"/>
    </location>
</feature>
<name>A0A0F9FG73_9ZZZZ</name>
<gene>
    <name evidence="2" type="ORF">LCGC14_2034730</name>
</gene>
<evidence type="ECO:0000259" key="1">
    <source>
        <dbReference type="SMART" id="SM00327"/>
    </source>
</evidence>
<comment type="caution">
    <text evidence="2">The sequence shown here is derived from an EMBL/GenBank/DDBJ whole genome shotgun (WGS) entry which is preliminary data.</text>
</comment>
<evidence type="ECO:0000313" key="2">
    <source>
        <dbReference type="EMBL" id="KKL77451.1"/>
    </source>
</evidence>
<dbReference type="SUPFAM" id="SSF53300">
    <property type="entry name" value="vWA-like"/>
    <property type="match status" value="1"/>
</dbReference>
<reference evidence="2" key="1">
    <citation type="journal article" date="2015" name="Nature">
        <title>Complex archaea that bridge the gap between prokaryotes and eukaryotes.</title>
        <authorList>
            <person name="Spang A."/>
            <person name="Saw J.H."/>
            <person name="Jorgensen S.L."/>
            <person name="Zaremba-Niedzwiedzka K."/>
            <person name="Martijn J."/>
            <person name="Lind A.E."/>
            <person name="van Eijk R."/>
            <person name="Schleper C."/>
            <person name="Guy L."/>
            <person name="Ettema T.J."/>
        </authorList>
    </citation>
    <scope>NUCLEOTIDE SEQUENCE</scope>
</reference>